<gene>
    <name evidence="1" type="ORF">VSH64_10800</name>
</gene>
<evidence type="ECO:0008006" key="3">
    <source>
        <dbReference type="Google" id="ProtNLM"/>
    </source>
</evidence>
<dbReference type="Gene3D" id="3.40.830.10">
    <property type="entry name" value="LigB-like"/>
    <property type="match status" value="1"/>
</dbReference>
<organism evidence="1 2">
    <name type="scientific">Amycolatopsis rhabdoformis</name>
    <dbReference type="NCBI Taxonomy" id="1448059"/>
    <lineage>
        <taxon>Bacteria</taxon>
        <taxon>Bacillati</taxon>
        <taxon>Actinomycetota</taxon>
        <taxon>Actinomycetes</taxon>
        <taxon>Pseudonocardiales</taxon>
        <taxon>Pseudonocardiaceae</taxon>
        <taxon>Amycolatopsis</taxon>
    </lineage>
</organism>
<reference evidence="1 2" key="1">
    <citation type="journal article" date="2015" name="Int. J. Syst. Evol. Microbiol.">
        <title>Amycolatopsis rhabdoformis sp. nov., an actinomycete isolated from a tropical forest soil.</title>
        <authorList>
            <person name="Souza W.R."/>
            <person name="Silva R.E."/>
            <person name="Goodfellow M."/>
            <person name="Busarakam K."/>
            <person name="Figueiro F.S."/>
            <person name="Ferreira D."/>
            <person name="Rodrigues-Filho E."/>
            <person name="Moraes L.A.B."/>
            <person name="Zucchi T.D."/>
        </authorList>
    </citation>
    <scope>NUCLEOTIDE SEQUENCE [LARGE SCALE GENOMIC DNA]</scope>
    <source>
        <strain evidence="1 2">NCIMB 14900</strain>
    </source>
</reference>
<protein>
    <recommendedName>
        <fullName evidence="3">Extradiol ring-cleavage dioxygenase class III enzyme subunit B domain-containing protein</fullName>
    </recommendedName>
</protein>
<accession>A0ABZ1IDQ2</accession>
<evidence type="ECO:0000313" key="1">
    <source>
        <dbReference type="EMBL" id="WSE32594.1"/>
    </source>
</evidence>
<name>A0ABZ1IDQ2_9PSEU</name>
<dbReference type="Proteomes" id="UP001330812">
    <property type="component" value="Chromosome"/>
</dbReference>
<proteinExistence type="predicted"/>
<dbReference type="RefSeq" id="WP_326835401.1">
    <property type="nucleotide sequence ID" value="NZ_CP142149.1"/>
</dbReference>
<evidence type="ECO:0000313" key="2">
    <source>
        <dbReference type="Proteomes" id="UP001330812"/>
    </source>
</evidence>
<dbReference type="SUPFAM" id="SSF53213">
    <property type="entry name" value="LigB-like"/>
    <property type="match status" value="1"/>
</dbReference>
<sequence>MGSTVLAAAVVVPHPPLLVPELTQGAAPLSEPVRRACIAAARELAGATTRWRAVATWPTGPRRLPPESSGTFAPFGVDVRVRLSRDGDGPVEDDLPLPALVAGWLRGQAGADRVTVDLQPPDLSAERRRAWGADLAATAEPTGLLVLGDGSTRHSDRGPELRDDRADGFDQHVHDLFKRADAQGLLDLDPGLAAELGARGRAAWACLGGAILADGRPWQARSAEMFLPFGVAYHVVVLAPVAAKGR</sequence>
<dbReference type="EMBL" id="CP142149">
    <property type="protein sequence ID" value="WSE32594.1"/>
    <property type="molecule type" value="Genomic_DNA"/>
</dbReference>
<keyword evidence="2" id="KW-1185">Reference proteome</keyword>